<proteinExistence type="inferred from homology"/>
<comment type="similarity">
    <text evidence="1">Belongs to the cytochrome P450 family.</text>
</comment>
<gene>
    <name evidence="3" type="ORF">RIMI_LOCUS4768782</name>
</gene>
<reference evidence="3" key="1">
    <citation type="submission" date="2023-07" db="EMBL/GenBank/DDBJ databases">
        <authorList>
            <person name="Stuckert A."/>
        </authorList>
    </citation>
    <scope>NUCLEOTIDE SEQUENCE</scope>
</reference>
<accession>A0ABN9L4Q7</accession>
<name>A0ABN9L4Q7_9NEOB</name>
<dbReference type="Pfam" id="PF00067">
    <property type="entry name" value="p450"/>
    <property type="match status" value="1"/>
</dbReference>
<dbReference type="InterPro" id="IPR036396">
    <property type="entry name" value="Cyt_P450_sf"/>
</dbReference>
<evidence type="ECO:0000313" key="3">
    <source>
        <dbReference type="EMBL" id="CAJ0931592.1"/>
    </source>
</evidence>
<dbReference type="Gene3D" id="1.10.630.10">
    <property type="entry name" value="Cytochrome P450"/>
    <property type="match status" value="1"/>
</dbReference>
<keyword evidence="4" id="KW-1185">Reference proteome</keyword>
<dbReference type="PRINTS" id="PR00463">
    <property type="entry name" value="EP450I"/>
</dbReference>
<dbReference type="InterPro" id="IPR001128">
    <property type="entry name" value="Cyt_P450"/>
</dbReference>
<dbReference type="InterPro" id="IPR002401">
    <property type="entry name" value="Cyt_P450_E_grp-I"/>
</dbReference>
<dbReference type="EMBL" id="CAUEEQ010007822">
    <property type="protein sequence ID" value="CAJ0931592.1"/>
    <property type="molecule type" value="Genomic_DNA"/>
</dbReference>
<dbReference type="SUPFAM" id="SSF48264">
    <property type="entry name" value="Cytochrome P450"/>
    <property type="match status" value="1"/>
</dbReference>
<keyword evidence="2" id="KW-0408">Iron</keyword>
<organism evidence="3 4">
    <name type="scientific">Ranitomeya imitator</name>
    <name type="common">mimic poison frog</name>
    <dbReference type="NCBI Taxonomy" id="111125"/>
    <lineage>
        <taxon>Eukaryota</taxon>
        <taxon>Metazoa</taxon>
        <taxon>Chordata</taxon>
        <taxon>Craniata</taxon>
        <taxon>Vertebrata</taxon>
        <taxon>Euteleostomi</taxon>
        <taxon>Amphibia</taxon>
        <taxon>Batrachia</taxon>
        <taxon>Anura</taxon>
        <taxon>Neobatrachia</taxon>
        <taxon>Hyloidea</taxon>
        <taxon>Dendrobatidae</taxon>
        <taxon>Dendrobatinae</taxon>
        <taxon>Ranitomeya</taxon>
    </lineage>
</organism>
<sequence length="362" mass="42025">MHLQLAKTYGPVYSIKIGVQEMVVLSGYDVVKEALVNQAEIFTDRPNIPVFMDSSKGNDKVLHKMLDTNIEDMVMISDHSPVTLDLADTHRKGTDYLWRFPETMTKDHDFVKRMREWWTEFASHNGEHKSNSRLYWETAKAVLRGNIIAHTQRLKKRIKDQFLMASSEVRTTYITYKNSLLDEDKNNWIRAKKNFEEWAEKREQLYKSNLEIELNRYGDKAGKILANLARGRYAYASIMAIRDSRGQRLMDPKDINKELGKFYTKLYKEEGRQDVAGDVWLDKIKIPGLTDEELQELNGCITEEEISMAIKRMGANKAPGPDGFNGSFYKAMSIVFSNGHNWKAMRRFTLSTLRDFVWGQEP</sequence>
<evidence type="ECO:0000313" key="4">
    <source>
        <dbReference type="Proteomes" id="UP001176940"/>
    </source>
</evidence>
<comment type="caution">
    <text evidence="3">The sequence shown here is derived from an EMBL/GenBank/DDBJ whole genome shotgun (WGS) entry which is preliminary data.</text>
</comment>
<evidence type="ECO:0000256" key="2">
    <source>
        <dbReference type="ARBA" id="ARBA00023004"/>
    </source>
</evidence>
<evidence type="ECO:0000256" key="1">
    <source>
        <dbReference type="ARBA" id="ARBA00010617"/>
    </source>
</evidence>
<dbReference type="PANTHER" id="PTHR19446">
    <property type="entry name" value="REVERSE TRANSCRIPTASES"/>
    <property type="match status" value="1"/>
</dbReference>
<protein>
    <submittedName>
        <fullName evidence="3">Uncharacterized protein</fullName>
    </submittedName>
</protein>
<dbReference type="Proteomes" id="UP001176940">
    <property type="component" value="Unassembled WGS sequence"/>
</dbReference>